<protein>
    <submittedName>
        <fullName evidence="1">Uncharacterized protein</fullName>
    </submittedName>
</protein>
<gene>
    <name evidence="1" type="ORF">FEM48_Zijuj09G0034100</name>
</gene>
<proteinExistence type="predicted"/>
<evidence type="ECO:0000313" key="2">
    <source>
        <dbReference type="Proteomes" id="UP000813462"/>
    </source>
</evidence>
<accession>A0A978UQM1</accession>
<evidence type="ECO:0000313" key="1">
    <source>
        <dbReference type="EMBL" id="KAH7517171.1"/>
    </source>
</evidence>
<dbReference type="AlphaFoldDB" id="A0A978UQM1"/>
<comment type="caution">
    <text evidence="1">The sequence shown here is derived from an EMBL/GenBank/DDBJ whole genome shotgun (WGS) entry which is preliminary data.</text>
</comment>
<organism evidence="1 2">
    <name type="scientific">Ziziphus jujuba var. spinosa</name>
    <dbReference type="NCBI Taxonomy" id="714518"/>
    <lineage>
        <taxon>Eukaryota</taxon>
        <taxon>Viridiplantae</taxon>
        <taxon>Streptophyta</taxon>
        <taxon>Embryophyta</taxon>
        <taxon>Tracheophyta</taxon>
        <taxon>Spermatophyta</taxon>
        <taxon>Magnoliopsida</taxon>
        <taxon>eudicotyledons</taxon>
        <taxon>Gunneridae</taxon>
        <taxon>Pentapetalae</taxon>
        <taxon>rosids</taxon>
        <taxon>fabids</taxon>
        <taxon>Rosales</taxon>
        <taxon>Rhamnaceae</taxon>
        <taxon>Paliureae</taxon>
        <taxon>Ziziphus</taxon>
    </lineage>
</organism>
<sequence length="210" mass="23992">MVHHRNRYFGRNHNALLQHSQWTSFVSERFEEFGVPQSLSHPVPTTTASAVLGCLSDFHIQNSKTTVKELGKEYNLQVVKGENFPETETFLAKKVVVGQRKWDVAPPISDSVEQYADDITSLAKPQSDLDLYLVTKDGSFVVYVFKLDDKPRKWVDSMESLGDRLLFLGEWGCSYSVSAKIDHLHYYLYPPCFLNIILPTSMESPNQNMQ</sequence>
<name>A0A978UQM1_ZIZJJ</name>
<dbReference type="Proteomes" id="UP000813462">
    <property type="component" value="Unassembled WGS sequence"/>
</dbReference>
<dbReference type="EMBL" id="JAEACU010000009">
    <property type="protein sequence ID" value="KAH7517171.1"/>
    <property type="molecule type" value="Genomic_DNA"/>
</dbReference>
<reference evidence="1" key="1">
    <citation type="journal article" date="2021" name="Front. Plant Sci.">
        <title>Chromosome-Scale Genome Assembly for Chinese Sour Jujube and Insights Into Its Genome Evolution and Domestication Signature.</title>
        <authorList>
            <person name="Shen L.-Y."/>
            <person name="Luo H."/>
            <person name="Wang X.-L."/>
            <person name="Wang X.-M."/>
            <person name="Qiu X.-J."/>
            <person name="Liu H."/>
            <person name="Zhou S.-S."/>
            <person name="Jia K.-H."/>
            <person name="Nie S."/>
            <person name="Bao Y.-T."/>
            <person name="Zhang R.-G."/>
            <person name="Yun Q.-Z."/>
            <person name="Chai Y.-H."/>
            <person name="Lu J.-Y."/>
            <person name="Li Y."/>
            <person name="Zhao S.-W."/>
            <person name="Mao J.-F."/>
            <person name="Jia S.-G."/>
            <person name="Mao Y.-M."/>
        </authorList>
    </citation>
    <scope>NUCLEOTIDE SEQUENCE</scope>
    <source>
        <strain evidence="1">AT0</strain>
        <tissue evidence="1">Leaf</tissue>
    </source>
</reference>